<gene>
    <name evidence="1" type="ORF">B0T23DRAFT_405482</name>
</gene>
<dbReference type="RefSeq" id="XP_062691853.1">
    <property type="nucleotide sequence ID" value="XM_062839002.1"/>
</dbReference>
<evidence type="ECO:0000313" key="1">
    <source>
        <dbReference type="EMBL" id="KAK3490670.1"/>
    </source>
</evidence>
<proteinExistence type="predicted"/>
<comment type="caution">
    <text evidence="1">The sequence shown here is derived from an EMBL/GenBank/DDBJ whole genome shotgun (WGS) entry which is preliminary data.</text>
</comment>
<dbReference type="EMBL" id="JAULSX010000005">
    <property type="protein sequence ID" value="KAK3490670.1"/>
    <property type="molecule type" value="Genomic_DNA"/>
</dbReference>
<dbReference type="AlphaFoldDB" id="A0AAJ0I5K6"/>
<dbReference type="GeneID" id="87876624"/>
<protein>
    <submittedName>
        <fullName evidence="1">Uncharacterized protein</fullName>
    </submittedName>
</protein>
<name>A0AAJ0I5K6_9PEZI</name>
<reference evidence="1 2" key="1">
    <citation type="journal article" date="2023" name="Mol. Phylogenet. Evol.">
        <title>Genome-scale phylogeny and comparative genomics of the fungal order Sordariales.</title>
        <authorList>
            <person name="Hensen N."/>
            <person name="Bonometti L."/>
            <person name="Westerberg I."/>
            <person name="Brannstrom I.O."/>
            <person name="Guillou S."/>
            <person name="Cros-Aarteil S."/>
            <person name="Calhoun S."/>
            <person name="Haridas S."/>
            <person name="Kuo A."/>
            <person name="Mondo S."/>
            <person name="Pangilinan J."/>
            <person name="Riley R."/>
            <person name="LaButti K."/>
            <person name="Andreopoulos B."/>
            <person name="Lipzen A."/>
            <person name="Chen C."/>
            <person name="Yan M."/>
            <person name="Daum C."/>
            <person name="Ng V."/>
            <person name="Clum A."/>
            <person name="Steindorff A."/>
            <person name="Ohm R.A."/>
            <person name="Martin F."/>
            <person name="Silar P."/>
            <person name="Natvig D.O."/>
            <person name="Lalanne C."/>
            <person name="Gautier V."/>
            <person name="Ament-Velasquez S.L."/>
            <person name="Kruys A."/>
            <person name="Hutchinson M.I."/>
            <person name="Powell A.J."/>
            <person name="Barry K."/>
            <person name="Miller A.N."/>
            <person name="Grigoriev I.V."/>
            <person name="Debuchy R."/>
            <person name="Gladieux P."/>
            <person name="Hiltunen Thoren M."/>
            <person name="Johannesson H."/>
        </authorList>
    </citation>
    <scope>NUCLEOTIDE SEQUENCE [LARGE SCALE GENOMIC DNA]</scope>
    <source>
        <strain evidence="1 2">FGSC 10403</strain>
    </source>
</reference>
<evidence type="ECO:0000313" key="2">
    <source>
        <dbReference type="Proteomes" id="UP001285908"/>
    </source>
</evidence>
<dbReference type="Proteomes" id="UP001285908">
    <property type="component" value="Unassembled WGS sequence"/>
</dbReference>
<accession>A0AAJ0I5K6</accession>
<sequence>MSVSYVIAHSIGRNAMTAGSLERKRVRRCVELGGCLWPWRSRTSMKKLVQMVGTGSAPPVPGVSRPPDPVVLSGSPSPTLPRLALCPTIVQLSLRTRTTAGCYWLAPRCRTISGMQVFVPLPPSLTRLRPLGRLRFPSGKEREREGRGQPNWPVHFGEFNVPRLCRRRRRRWAGAGMPFVRRTRQTGWRGAGLTILCHAI</sequence>
<organism evidence="1 2">
    <name type="scientific">Neurospora hispaniola</name>
    <dbReference type="NCBI Taxonomy" id="588809"/>
    <lineage>
        <taxon>Eukaryota</taxon>
        <taxon>Fungi</taxon>
        <taxon>Dikarya</taxon>
        <taxon>Ascomycota</taxon>
        <taxon>Pezizomycotina</taxon>
        <taxon>Sordariomycetes</taxon>
        <taxon>Sordariomycetidae</taxon>
        <taxon>Sordariales</taxon>
        <taxon>Sordariaceae</taxon>
        <taxon>Neurospora</taxon>
    </lineage>
</organism>
<keyword evidence="2" id="KW-1185">Reference proteome</keyword>